<accession>A0A226E2U5</accession>
<evidence type="ECO:0000256" key="1">
    <source>
        <dbReference type="ARBA" id="ARBA00004236"/>
    </source>
</evidence>
<evidence type="ECO:0000256" key="3">
    <source>
        <dbReference type="ARBA" id="ARBA00022475"/>
    </source>
</evidence>
<comment type="similarity">
    <text evidence="2">Belongs to the CD36 family.</text>
</comment>
<comment type="caution">
    <text evidence="9">The sequence shown here is derived from an EMBL/GenBank/DDBJ whole genome shotgun (WGS) entry which is preliminary data.</text>
</comment>
<keyword evidence="10" id="KW-1185">Reference proteome</keyword>
<protein>
    <submittedName>
        <fullName evidence="9">Lysosome membrane protein 2</fullName>
    </submittedName>
</protein>
<dbReference type="EMBL" id="LNIX01000007">
    <property type="protein sequence ID" value="OXA51354.1"/>
    <property type="molecule type" value="Genomic_DNA"/>
</dbReference>
<reference evidence="9 10" key="1">
    <citation type="submission" date="2015-12" db="EMBL/GenBank/DDBJ databases">
        <title>The genome of Folsomia candida.</title>
        <authorList>
            <person name="Faddeeva A."/>
            <person name="Derks M.F."/>
            <person name="Anvar Y."/>
            <person name="Smit S."/>
            <person name="Van Straalen N."/>
            <person name="Roelofs D."/>
        </authorList>
    </citation>
    <scope>NUCLEOTIDE SEQUENCE [LARGE SCALE GENOMIC DNA]</scope>
    <source>
        <strain evidence="9 10">VU population</strain>
        <tissue evidence="9">Whole body</tissue>
    </source>
</reference>
<evidence type="ECO:0000256" key="4">
    <source>
        <dbReference type="ARBA" id="ARBA00022692"/>
    </source>
</evidence>
<feature type="non-terminal residue" evidence="9">
    <location>
        <position position="1"/>
    </location>
</feature>
<dbReference type="GO" id="GO:0005737">
    <property type="term" value="C:cytoplasm"/>
    <property type="evidence" value="ECO:0007669"/>
    <property type="project" value="TreeGrafter"/>
</dbReference>
<keyword evidence="4 8" id="KW-0812">Transmembrane</keyword>
<comment type="subcellular location">
    <subcellularLocation>
        <location evidence="1">Cell membrane</location>
    </subcellularLocation>
</comment>
<keyword evidence="3" id="KW-1003">Cell membrane</keyword>
<evidence type="ECO:0000256" key="8">
    <source>
        <dbReference type="SAM" id="Phobius"/>
    </source>
</evidence>
<dbReference type="PRINTS" id="PR01609">
    <property type="entry name" value="CD36FAMILY"/>
</dbReference>
<evidence type="ECO:0000313" key="9">
    <source>
        <dbReference type="EMBL" id="OXA51354.1"/>
    </source>
</evidence>
<proteinExistence type="inferred from homology"/>
<organism evidence="9 10">
    <name type="scientific">Folsomia candida</name>
    <name type="common">Springtail</name>
    <dbReference type="NCBI Taxonomy" id="158441"/>
    <lineage>
        <taxon>Eukaryota</taxon>
        <taxon>Metazoa</taxon>
        <taxon>Ecdysozoa</taxon>
        <taxon>Arthropoda</taxon>
        <taxon>Hexapoda</taxon>
        <taxon>Collembola</taxon>
        <taxon>Entomobryomorpha</taxon>
        <taxon>Isotomoidea</taxon>
        <taxon>Isotomidae</taxon>
        <taxon>Proisotominae</taxon>
        <taxon>Folsomia</taxon>
    </lineage>
</organism>
<dbReference type="OrthoDB" id="195015at2759"/>
<keyword evidence="5 8" id="KW-1133">Transmembrane helix</keyword>
<dbReference type="PANTHER" id="PTHR11923:SF51">
    <property type="entry name" value="LYSOSOME MEMBRANE PROTEIN 2"/>
    <property type="match status" value="1"/>
</dbReference>
<gene>
    <name evidence="9" type="ORF">Fcan01_13333</name>
</gene>
<keyword evidence="6 8" id="KW-0472">Membrane</keyword>
<dbReference type="AlphaFoldDB" id="A0A226E2U5"/>
<dbReference type="GO" id="GO:0005886">
    <property type="term" value="C:plasma membrane"/>
    <property type="evidence" value="ECO:0007669"/>
    <property type="project" value="UniProtKB-SubCell"/>
</dbReference>
<dbReference type="Pfam" id="PF01130">
    <property type="entry name" value="CD36"/>
    <property type="match status" value="1"/>
</dbReference>
<dbReference type="InterPro" id="IPR002159">
    <property type="entry name" value="CD36_fam"/>
</dbReference>
<evidence type="ECO:0000256" key="5">
    <source>
        <dbReference type="ARBA" id="ARBA00022989"/>
    </source>
</evidence>
<dbReference type="OMA" id="SHLMVWS"/>
<evidence type="ECO:0000256" key="6">
    <source>
        <dbReference type="ARBA" id="ARBA00023136"/>
    </source>
</evidence>
<sequence>KDANPPKSSRIYALIAGRRITKSVRELDHWGKVNTRTNRLKMNNGLKIAILVSALGALVVIVASVLGFRVLPDVIKSRIEDEIALRPLSSTWDSWSDIDRPLYMNVYILNVTNPNTINTDGAPTYAQVGPYAFRQRRRKINLSQADGERLVTYEQKTYYFFDPEVSGSNLRETDEINILNLPFYGFIGAMYRETIGIPGFVDHIANNILPNEKLTRPITVGQLMFDGLNATYLIEAIRPNQTIPPADQIIFGLYLGTNGTSDNIAYKIHTGVGDSSVFGTIVTVNGSTDLGFWNPLSECDAVKGTDGSIFPPFVTKGRTVEIYSSDICRSLYLRYDKEEEVKGIKGYRFTVPKEALEDPRTNKDNMCYCSPQDQALNACLGAGTIDVSACKGSPFVMSTPFFLDGDEKYSAKTGLRPARDLHETALVIEPNSGALLKANKRIQLNFNFKQFPNTSINAFRNIENMIFPILWIDESMEFTDDNAEDLKDELLNPKKAIETWRWVVLGVGIGLILGGMGIYVWKG</sequence>
<evidence type="ECO:0000256" key="2">
    <source>
        <dbReference type="ARBA" id="ARBA00010532"/>
    </source>
</evidence>
<evidence type="ECO:0000313" key="10">
    <source>
        <dbReference type="Proteomes" id="UP000198287"/>
    </source>
</evidence>
<name>A0A226E2U5_FOLCA</name>
<feature type="transmembrane region" description="Helical" evidence="8">
    <location>
        <begin position="48"/>
        <end position="71"/>
    </location>
</feature>
<dbReference type="GO" id="GO:0005044">
    <property type="term" value="F:scavenger receptor activity"/>
    <property type="evidence" value="ECO:0007669"/>
    <property type="project" value="TreeGrafter"/>
</dbReference>
<dbReference type="PANTHER" id="PTHR11923">
    <property type="entry name" value="SCAVENGER RECEPTOR CLASS B TYPE-1 SR-B1"/>
    <property type="match status" value="1"/>
</dbReference>
<feature type="transmembrane region" description="Helical" evidence="8">
    <location>
        <begin position="500"/>
        <end position="521"/>
    </location>
</feature>
<dbReference type="Proteomes" id="UP000198287">
    <property type="component" value="Unassembled WGS sequence"/>
</dbReference>
<evidence type="ECO:0000256" key="7">
    <source>
        <dbReference type="ARBA" id="ARBA00023180"/>
    </source>
</evidence>
<keyword evidence="7" id="KW-0325">Glycoprotein</keyword>